<evidence type="ECO:0000259" key="8">
    <source>
        <dbReference type="Pfam" id="PF02771"/>
    </source>
</evidence>
<evidence type="ECO:0000256" key="5">
    <source>
        <dbReference type="RuleBase" id="RU362125"/>
    </source>
</evidence>
<dbReference type="InterPro" id="IPR009100">
    <property type="entry name" value="AcylCoA_DH/oxidase_NM_dom_sf"/>
</dbReference>
<feature type="domain" description="Acyl-CoA dehydrogenase/oxidase C-terminal" evidence="6">
    <location>
        <begin position="299"/>
        <end position="390"/>
    </location>
</feature>
<evidence type="ECO:0000256" key="2">
    <source>
        <dbReference type="ARBA" id="ARBA00009347"/>
    </source>
</evidence>
<dbReference type="InterPro" id="IPR013786">
    <property type="entry name" value="AcylCoA_DH/ox_N"/>
</dbReference>
<evidence type="ECO:0000256" key="1">
    <source>
        <dbReference type="ARBA" id="ARBA00001974"/>
    </source>
</evidence>
<dbReference type="Gene3D" id="1.10.540.10">
    <property type="entry name" value="Acyl-CoA dehydrogenase/oxidase, N-terminal domain"/>
    <property type="match status" value="1"/>
</dbReference>
<dbReference type="HOGENOM" id="CLU_699982_0_0_6"/>
<dbReference type="GO" id="GO:0050660">
    <property type="term" value="F:flavin adenine dinucleotide binding"/>
    <property type="evidence" value="ECO:0007669"/>
    <property type="project" value="InterPro"/>
</dbReference>
<dbReference type="GO" id="GO:0016301">
    <property type="term" value="F:kinase activity"/>
    <property type="evidence" value="ECO:0007669"/>
    <property type="project" value="UniProtKB-KW"/>
</dbReference>
<dbReference type="PANTHER" id="PTHR43884:SF12">
    <property type="entry name" value="ISOVALERYL-COA DEHYDROGENASE, MITOCHONDRIAL-RELATED"/>
    <property type="match status" value="1"/>
</dbReference>
<dbReference type="PANTHER" id="PTHR43884">
    <property type="entry name" value="ACYL-COA DEHYDROGENASE"/>
    <property type="match status" value="1"/>
</dbReference>
<dbReference type="Pfam" id="PF00441">
    <property type="entry name" value="Acyl-CoA_dh_1"/>
    <property type="match status" value="1"/>
</dbReference>
<keyword evidence="5" id="KW-0560">Oxidoreductase</keyword>
<evidence type="ECO:0000259" key="6">
    <source>
        <dbReference type="Pfam" id="PF00441"/>
    </source>
</evidence>
<proteinExistence type="inferred from homology"/>
<feature type="domain" description="Acyl-CoA dehydrogenase/oxidase N-terminal" evidence="8">
    <location>
        <begin position="24"/>
        <end position="123"/>
    </location>
</feature>
<dbReference type="InterPro" id="IPR009075">
    <property type="entry name" value="AcylCo_DH/oxidase_C"/>
</dbReference>
<evidence type="ECO:0000313" key="9">
    <source>
        <dbReference type="EMBL" id="ABD83031.1"/>
    </source>
</evidence>
<dbReference type="EMBL" id="CP000282">
    <property type="protein sequence ID" value="ABD83031.1"/>
    <property type="molecule type" value="Genomic_DNA"/>
</dbReference>
<protein>
    <submittedName>
        <fullName evidence="9">Histidine kinase</fullName>
        <ecNumber evidence="9">2.7.3.-</ecNumber>
    </submittedName>
</protein>
<dbReference type="EC" id="2.7.3.-" evidence="9"/>
<gene>
    <name evidence="9" type="ordered locus">Sde_3776</name>
</gene>
<accession>Q21E48</accession>
<dbReference type="GO" id="GO:0033539">
    <property type="term" value="P:fatty acid beta-oxidation using acyl-CoA dehydrogenase"/>
    <property type="evidence" value="ECO:0007669"/>
    <property type="project" value="TreeGrafter"/>
</dbReference>
<keyword evidence="10" id="KW-1185">Reference proteome</keyword>
<evidence type="ECO:0000256" key="3">
    <source>
        <dbReference type="ARBA" id="ARBA00022630"/>
    </source>
</evidence>
<dbReference type="InterPro" id="IPR046373">
    <property type="entry name" value="Acyl-CoA_Oxase/DH_mid-dom_sf"/>
</dbReference>
<dbReference type="GeneID" id="98615381"/>
<comment type="cofactor">
    <cofactor evidence="1 5">
        <name>FAD</name>
        <dbReference type="ChEBI" id="CHEBI:57692"/>
    </cofactor>
</comment>
<evidence type="ECO:0000256" key="4">
    <source>
        <dbReference type="ARBA" id="ARBA00022827"/>
    </source>
</evidence>
<keyword evidence="9" id="KW-0808">Transferase</keyword>
<dbReference type="SUPFAM" id="SSF47203">
    <property type="entry name" value="Acyl-CoA dehydrogenase C-terminal domain-like"/>
    <property type="match status" value="1"/>
</dbReference>
<evidence type="ECO:0000259" key="7">
    <source>
        <dbReference type="Pfam" id="PF02770"/>
    </source>
</evidence>
<dbReference type="GO" id="GO:0003995">
    <property type="term" value="F:acyl-CoA dehydrogenase activity"/>
    <property type="evidence" value="ECO:0007669"/>
    <property type="project" value="TreeGrafter"/>
</dbReference>
<dbReference type="Gene3D" id="1.20.140.10">
    <property type="entry name" value="Butyryl-CoA Dehydrogenase, subunit A, domain 3"/>
    <property type="match status" value="1"/>
</dbReference>
<organism evidence="9 10">
    <name type="scientific">Saccharophagus degradans (strain 2-40 / ATCC 43961 / DSM 17024)</name>
    <dbReference type="NCBI Taxonomy" id="203122"/>
    <lineage>
        <taxon>Bacteria</taxon>
        <taxon>Pseudomonadati</taxon>
        <taxon>Pseudomonadota</taxon>
        <taxon>Gammaproteobacteria</taxon>
        <taxon>Cellvibrionales</taxon>
        <taxon>Cellvibrionaceae</taxon>
        <taxon>Saccharophagus</taxon>
    </lineage>
</organism>
<dbReference type="CDD" id="cd00567">
    <property type="entry name" value="ACAD"/>
    <property type="match status" value="1"/>
</dbReference>
<dbReference type="STRING" id="203122.Sde_3776"/>
<dbReference type="SUPFAM" id="SSF56645">
    <property type="entry name" value="Acyl-CoA dehydrogenase NM domain-like"/>
    <property type="match status" value="1"/>
</dbReference>
<keyword evidence="4 5" id="KW-0274">FAD</keyword>
<dbReference type="KEGG" id="sde:Sde_3776"/>
<feature type="domain" description="Acyl-CoA oxidase/dehydrogenase middle" evidence="7">
    <location>
        <begin position="129"/>
        <end position="222"/>
    </location>
</feature>
<sequence length="394" mass="42747">MLNCELTPSFWRNDAFIHLRKQIDTSFAAHLTPASNSESVNFQALVRQLYNDNLSGLRYAKNKGGTGHGLAAQALFAESLGRVPSGGIGMGLTIHLDMVAPIVDQQGSAHQLEEYLLPALRGDIIFSHAVSEPHAGSDISNIQTTAVKDGDGWRIDGCKSMIALASLADVHFVVARIPGHKPPFNKINFLIPAATTGVKVSSATPTLGNNDCPIANITFDNVWVADSNRLGTAGMGMIHQMQQFSQERILSSLRANEVARMCLAHAEHLLTKPNNLNTLNNRHNTPNPNTASCVNSLNKLHTLKAQLNASKAITYKAMGRWIDNGDYHTLSCSSKLLSSRLVRQASILALTASKTLGEESDAQLVHYFNDARLYSISTGSDEMMLKSIAASEKY</sequence>
<dbReference type="Pfam" id="PF02771">
    <property type="entry name" value="Acyl-CoA_dh_N"/>
    <property type="match status" value="1"/>
</dbReference>
<dbReference type="AlphaFoldDB" id="Q21E48"/>
<dbReference type="Gene3D" id="2.40.110.10">
    <property type="entry name" value="Butyryl-CoA Dehydrogenase, subunit A, domain 2"/>
    <property type="match status" value="1"/>
</dbReference>
<dbReference type="OrthoDB" id="6138585at2"/>
<dbReference type="GO" id="GO:0046359">
    <property type="term" value="P:butyrate catabolic process"/>
    <property type="evidence" value="ECO:0007669"/>
    <property type="project" value="TreeGrafter"/>
</dbReference>
<dbReference type="InterPro" id="IPR006091">
    <property type="entry name" value="Acyl-CoA_Oxase/DH_mid-dom"/>
</dbReference>
<evidence type="ECO:0000313" key="10">
    <source>
        <dbReference type="Proteomes" id="UP000001947"/>
    </source>
</evidence>
<dbReference type="RefSeq" id="WP_011470246.1">
    <property type="nucleotide sequence ID" value="NC_007912.1"/>
</dbReference>
<keyword evidence="3 5" id="KW-0285">Flavoprotein</keyword>
<keyword evidence="9" id="KW-0418">Kinase</keyword>
<dbReference type="InterPro" id="IPR036250">
    <property type="entry name" value="AcylCo_DH-like_C"/>
</dbReference>
<comment type="similarity">
    <text evidence="2 5">Belongs to the acyl-CoA dehydrogenase family.</text>
</comment>
<name>Q21E48_SACD2</name>
<reference evidence="9 10" key="1">
    <citation type="journal article" date="2008" name="PLoS Genet.">
        <title>Complete genome sequence of the complex carbohydrate-degrading marine bacterium, Saccharophagus degradans strain 2-40 T.</title>
        <authorList>
            <person name="Weiner R.M."/>
            <person name="Taylor L.E.II."/>
            <person name="Henrissat B."/>
            <person name="Hauser L."/>
            <person name="Land M."/>
            <person name="Coutinho P.M."/>
            <person name="Rancurel C."/>
            <person name="Saunders E.H."/>
            <person name="Longmire A.G."/>
            <person name="Zhang H."/>
            <person name="Bayer E.A."/>
            <person name="Gilbert H.J."/>
            <person name="Larimer F."/>
            <person name="Zhulin I.B."/>
            <person name="Ekborg N.A."/>
            <person name="Lamed R."/>
            <person name="Richardson P.M."/>
            <person name="Borovok I."/>
            <person name="Hutcheson S."/>
        </authorList>
    </citation>
    <scope>NUCLEOTIDE SEQUENCE [LARGE SCALE GENOMIC DNA]</scope>
    <source>
        <strain evidence="10">2-40 / ATCC 43961 / DSM 17024</strain>
    </source>
</reference>
<dbReference type="eggNOG" id="COG1960">
    <property type="taxonomic scope" value="Bacteria"/>
</dbReference>
<dbReference type="Proteomes" id="UP000001947">
    <property type="component" value="Chromosome"/>
</dbReference>
<dbReference type="Pfam" id="PF02770">
    <property type="entry name" value="Acyl-CoA_dh_M"/>
    <property type="match status" value="1"/>
</dbReference>
<dbReference type="InterPro" id="IPR037069">
    <property type="entry name" value="AcylCoA_DH/ox_N_sf"/>
</dbReference>